<accession>A0A8T2S0U5</accession>
<reference evidence="1 2" key="1">
    <citation type="submission" date="2021-08" db="EMBL/GenBank/DDBJ databases">
        <title>WGS assembly of Ceratopteris richardii.</title>
        <authorList>
            <person name="Marchant D.B."/>
            <person name="Chen G."/>
            <person name="Jenkins J."/>
            <person name="Shu S."/>
            <person name="Leebens-Mack J."/>
            <person name="Grimwood J."/>
            <person name="Schmutz J."/>
            <person name="Soltis P."/>
            <person name="Soltis D."/>
            <person name="Chen Z.-H."/>
        </authorList>
    </citation>
    <scope>NUCLEOTIDE SEQUENCE [LARGE SCALE GENOMIC DNA]</scope>
    <source>
        <strain evidence="1">Whitten #5841</strain>
        <tissue evidence="1">Leaf</tissue>
    </source>
</reference>
<keyword evidence="2" id="KW-1185">Reference proteome</keyword>
<evidence type="ECO:0000313" key="1">
    <source>
        <dbReference type="EMBL" id="KAH7301547.1"/>
    </source>
</evidence>
<dbReference type="AlphaFoldDB" id="A0A8T2S0U5"/>
<comment type="caution">
    <text evidence="1">The sequence shown here is derived from an EMBL/GenBank/DDBJ whole genome shotgun (WGS) entry which is preliminary data.</text>
</comment>
<organism evidence="1 2">
    <name type="scientific">Ceratopteris richardii</name>
    <name type="common">Triangle waterfern</name>
    <dbReference type="NCBI Taxonomy" id="49495"/>
    <lineage>
        <taxon>Eukaryota</taxon>
        <taxon>Viridiplantae</taxon>
        <taxon>Streptophyta</taxon>
        <taxon>Embryophyta</taxon>
        <taxon>Tracheophyta</taxon>
        <taxon>Polypodiopsida</taxon>
        <taxon>Polypodiidae</taxon>
        <taxon>Polypodiales</taxon>
        <taxon>Pteridineae</taxon>
        <taxon>Pteridaceae</taxon>
        <taxon>Parkerioideae</taxon>
        <taxon>Ceratopteris</taxon>
    </lineage>
</organism>
<protein>
    <submittedName>
        <fullName evidence="1">Uncharacterized protein</fullName>
    </submittedName>
</protein>
<evidence type="ECO:0000313" key="2">
    <source>
        <dbReference type="Proteomes" id="UP000825935"/>
    </source>
</evidence>
<dbReference type="EMBL" id="CM035428">
    <property type="protein sequence ID" value="KAH7301547.1"/>
    <property type="molecule type" value="Genomic_DNA"/>
</dbReference>
<name>A0A8T2S0U5_CERRI</name>
<gene>
    <name evidence="1" type="ORF">KP509_23G031500</name>
</gene>
<proteinExistence type="predicted"/>
<dbReference type="Proteomes" id="UP000825935">
    <property type="component" value="Chromosome 23"/>
</dbReference>
<sequence>MLKRSGSRIGRRGDARGETRYVEDTNLRKGGEHRSFAAASRHCSSSSTVAYSSSPLPTLNLVVKLKKACSRLLMTTLGMNPDGPVKTSLIDILSATSPSSVALPASPTSSVPCSAISPSPTVSFWSSRLPAWAIHAPRSPCSLSTGHTSHSFLLNPNTCVPDPVGECLEFIKRSARAPSLPVQ</sequence>